<sequence>MEMLGGNTLLAYADDIVILGESRTEVTTSTLNLLKNSEKMGLQVSEIGDFKYLGVNINQRNDMQNEVKLRLASANRGYHTIRSMSSSRLLSRETKTKLYKTYLRPIAMYACETWSTTRGNEQKLLIFERKILRKIYGPKLIPESGTYQCSSIGAGAMRNETVPFIFGITLAAVAVLTVGGYAVFRHFKIKKVQYDTME</sequence>
<reference evidence="2 3" key="1">
    <citation type="submission" date="2019-08" db="EMBL/GenBank/DDBJ databases">
        <title>Whole genome of Aphis craccivora.</title>
        <authorList>
            <person name="Voronova N.V."/>
            <person name="Shulinski R.S."/>
            <person name="Bandarenka Y.V."/>
            <person name="Zhorov D.G."/>
            <person name="Warner D."/>
        </authorList>
    </citation>
    <scope>NUCLEOTIDE SEQUENCE [LARGE SCALE GENOMIC DNA]</scope>
    <source>
        <strain evidence="2">180601</strain>
        <tissue evidence="2">Whole Body</tissue>
    </source>
</reference>
<organism evidence="2 3">
    <name type="scientific">Aphis craccivora</name>
    <name type="common">Cowpea aphid</name>
    <dbReference type="NCBI Taxonomy" id="307492"/>
    <lineage>
        <taxon>Eukaryota</taxon>
        <taxon>Metazoa</taxon>
        <taxon>Ecdysozoa</taxon>
        <taxon>Arthropoda</taxon>
        <taxon>Hexapoda</taxon>
        <taxon>Insecta</taxon>
        <taxon>Pterygota</taxon>
        <taxon>Neoptera</taxon>
        <taxon>Paraneoptera</taxon>
        <taxon>Hemiptera</taxon>
        <taxon>Sternorrhyncha</taxon>
        <taxon>Aphidomorpha</taxon>
        <taxon>Aphidoidea</taxon>
        <taxon>Aphididae</taxon>
        <taxon>Aphidini</taxon>
        <taxon>Aphis</taxon>
        <taxon>Aphis</taxon>
    </lineage>
</organism>
<accession>A0A6G0YJE3</accession>
<dbReference type="AlphaFoldDB" id="A0A6G0YJE3"/>
<dbReference type="EMBL" id="VUJU01003762">
    <property type="protein sequence ID" value="KAF0756767.1"/>
    <property type="molecule type" value="Genomic_DNA"/>
</dbReference>
<dbReference type="GO" id="GO:0003964">
    <property type="term" value="F:RNA-directed DNA polymerase activity"/>
    <property type="evidence" value="ECO:0007669"/>
    <property type="project" value="UniProtKB-KW"/>
</dbReference>
<dbReference type="Proteomes" id="UP000478052">
    <property type="component" value="Unassembled WGS sequence"/>
</dbReference>
<keyword evidence="1" id="KW-0472">Membrane</keyword>
<gene>
    <name evidence="2" type="ORF">FWK35_00019298</name>
</gene>
<proteinExistence type="predicted"/>
<name>A0A6G0YJE3_APHCR</name>
<keyword evidence="2" id="KW-0808">Transferase</keyword>
<dbReference type="PANTHER" id="PTHR47027">
    <property type="entry name" value="REVERSE TRANSCRIPTASE DOMAIN-CONTAINING PROTEIN"/>
    <property type="match status" value="1"/>
</dbReference>
<keyword evidence="1" id="KW-1133">Transmembrane helix</keyword>
<keyword evidence="2" id="KW-0548">Nucleotidyltransferase</keyword>
<keyword evidence="1" id="KW-0812">Transmembrane</keyword>
<evidence type="ECO:0000313" key="2">
    <source>
        <dbReference type="EMBL" id="KAF0756767.1"/>
    </source>
</evidence>
<dbReference type="PANTHER" id="PTHR47027:SF29">
    <property type="entry name" value="C2H2-TYPE DOMAIN-CONTAINING PROTEIN"/>
    <property type="match status" value="1"/>
</dbReference>
<keyword evidence="2" id="KW-0695">RNA-directed DNA polymerase</keyword>
<evidence type="ECO:0000313" key="3">
    <source>
        <dbReference type="Proteomes" id="UP000478052"/>
    </source>
</evidence>
<protein>
    <submittedName>
        <fullName evidence="2">Reverse transcriptase domain-containing protein</fullName>
    </submittedName>
</protein>
<evidence type="ECO:0000256" key="1">
    <source>
        <dbReference type="SAM" id="Phobius"/>
    </source>
</evidence>
<dbReference type="OrthoDB" id="6625104at2759"/>
<comment type="caution">
    <text evidence="2">The sequence shown here is derived from an EMBL/GenBank/DDBJ whole genome shotgun (WGS) entry which is preliminary data.</text>
</comment>
<keyword evidence="3" id="KW-1185">Reference proteome</keyword>
<feature type="transmembrane region" description="Helical" evidence="1">
    <location>
        <begin position="164"/>
        <end position="184"/>
    </location>
</feature>